<dbReference type="STRING" id="7994.ENSAMXP00000026730"/>
<dbReference type="GO" id="GO:0000139">
    <property type="term" value="C:Golgi membrane"/>
    <property type="evidence" value="ECO:0007669"/>
    <property type="project" value="UniProtKB-SubCell"/>
</dbReference>
<evidence type="ECO:0000256" key="8">
    <source>
        <dbReference type="ARBA" id="ARBA00023136"/>
    </source>
</evidence>
<reference evidence="13" key="2">
    <citation type="journal article" date="2014" name="Nat. Commun.">
        <title>The cavefish genome reveals candidate genes for eye loss.</title>
        <authorList>
            <person name="McGaugh S.E."/>
            <person name="Gross J.B."/>
            <person name="Aken B."/>
            <person name="Blin M."/>
            <person name="Borowsky R."/>
            <person name="Chalopin D."/>
            <person name="Hinaux H."/>
            <person name="Jeffery W.R."/>
            <person name="Keene A."/>
            <person name="Ma L."/>
            <person name="Minx P."/>
            <person name="Murphy D."/>
            <person name="O'Quin K.E."/>
            <person name="Retaux S."/>
            <person name="Rohner N."/>
            <person name="Searle S.M."/>
            <person name="Stahl B.A."/>
            <person name="Tabin C."/>
            <person name="Volff J.N."/>
            <person name="Yoshizawa M."/>
            <person name="Warren W.C."/>
        </authorList>
    </citation>
    <scope>NUCLEOTIDE SEQUENCE [LARGE SCALE GENOMIC DNA]</scope>
    <source>
        <strain evidence="13">female</strain>
    </source>
</reference>
<dbReference type="Pfam" id="PF02485">
    <property type="entry name" value="Branch"/>
    <property type="match status" value="1"/>
</dbReference>
<reference evidence="12" key="3">
    <citation type="submission" date="2025-08" db="UniProtKB">
        <authorList>
            <consortium name="Ensembl"/>
        </authorList>
    </citation>
    <scope>IDENTIFICATION</scope>
</reference>
<name>W5LUB4_ASTMX</name>
<reference evidence="13" key="1">
    <citation type="submission" date="2013-03" db="EMBL/GenBank/DDBJ databases">
        <authorList>
            <person name="Jeffery W."/>
            <person name="Warren W."/>
            <person name="Wilson R.K."/>
        </authorList>
    </citation>
    <scope>NUCLEOTIDE SEQUENCE</scope>
    <source>
        <strain evidence="13">female</strain>
    </source>
</reference>
<dbReference type="InParanoid" id="W5LUB4"/>
<dbReference type="Proteomes" id="UP000018467">
    <property type="component" value="Unassembled WGS sequence"/>
</dbReference>
<dbReference type="InterPro" id="IPR003406">
    <property type="entry name" value="Glyco_trans_14"/>
</dbReference>
<keyword evidence="13" id="KW-1185">Reference proteome</keyword>
<evidence type="ECO:0000256" key="3">
    <source>
        <dbReference type="ARBA" id="ARBA00022676"/>
    </source>
</evidence>
<evidence type="ECO:0000256" key="2">
    <source>
        <dbReference type="ARBA" id="ARBA00004922"/>
    </source>
</evidence>
<comment type="pathway">
    <text evidence="2">Protein modification; protein glycosylation.</text>
</comment>
<evidence type="ECO:0000313" key="12">
    <source>
        <dbReference type="Ensembl" id="ENSAMXP00000026730.2"/>
    </source>
</evidence>
<reference evidence="12" key="4">
    <citation type="submission" date="2025-09" db="UniProtKB">
        <authorList>
            <consortium name="Ensembl"/>
        </authorList>
    </citation>
    <scope>IDENTIFICATION</scope>
</reference>
<dbReference type="PANTHER" id="PTHR19297:SF96">
    <property type="entry name" value="BETA-1,3-GALACTOSYL-O-GLYCOSYL-GLYCOPROTEIN BETA-1,6-N-ACETYLGLUCOSAMINYLTRANSFERASE"/>
    <property type="match status" value="1"/>
</dbReference>
<keyword evidence="5 11" id="KW-0812">Transmembrane</keyword>
<evidence type="ECO:0000256" key="1">
    <source>
        <dbReference type="ARBA" id="ARBA00004323"/>
    </source>
</evidence>
<feature type="transmembrane region" description="Helical" evidence="11">
    <location>
        <begin position="12"/>
        <end position="33"/>
    </location>
</feature>
<accession>W5LUB4</accession>
<keyword evidence="8 11" id="KW-0472">Membrane</keyword>
<comment type="subcellular location">
    <subcellularLocation>
        <location evidence="1">Golgi apparatus membrane</location>
        <topology evidence="1">Single-pass type II membrane protein</topology>
    </subcellularLocation>
</comment>
<dbReference type="HOGENOM" id="CLU_032341_1_2_1"/>
<keyword evidence="6" id="KW-0735">Signal-anchor</keyword>
<comment type="similarity">
    <text evidence="10">Belongs to the glycosyltransferase 14 family.</text>
</comment>
<evidence type="ECO:0000256" key="11">
    <source>
        <dbReference type="SAM" id="Phobius"/>
    </source>
</evidence>
<keyword evidence="9" id="KW-0325">Glycoprotein</keyword>
<evidence type="ECO:0000313" key="13">
    <source>
        <dbReference type="Proteomes" id="UP000018467"/>
    </source>
</evidence>
<proteinExistence type="inferred from homology"/>
<sequence>MGVIKIRQRQFCRWMSVGVLTCLLLLMLSVVIYRKTQKDYSWLVFGDDGTPEDSCNCDNIIVGDIEEIKHAKLLTITKVFKNQTKMTDEHYIELTQDCERFRVTRKYMPFTLSAEEEAFPLAYSIVVHHKVQNFERLLRSIYAPQNFYCIHVDKKASESTRAAINATVSCFDNVFIASQLEEVVYASWSRVQADINCMKDLYQISDRWKYFINLCGQDFPMKTNLEMVRALKGLHGGNSLETETMPSNKEYRWKKRHIVKNGDIHNTNEAKKPPPSGIKMFSGGAYIVVSRVFIRFVLEDPKAQELILWSKDTYSPDEFLWATMQRIPGVPGYIRAHHKFDRTDMNTISRLIKWVYHEGDFDAVYPPCQGTHVRSICVYGAGDLQWMLQQDHLFANKFDTDFDPIAIRCLEKHLRNKALQAWV</sequence>
<organism evidence="12 13">
    <name type="scientific">Astyanax mexicanus</name>
    <name type="common">Blind cave fish</name>
    <name type="synonym">Astyanax fasciatus mexicanus</name>
    <dbReference type="NCBI Taxonomy" id="7994"/>
    <lineage>
        <taxon>Eukaryota</taxon>
        <taxon>Metazoa</taxon>
        <taxon>Chordata</taxon>
        <taxon>Craniata</taxon>
        <taxon>Vertebrata</taxon>
        <taxon>Euteleostomi</taxon>
        <taxon>Actinopterygii</taxon>
        <taxon>Neopterygii</taxon>
        <taxon>Teleostei</taxon>
        <taxon>Ostariophysi</taxon>
        <taxon>Characiformes</taxon>
        <taxon>Characoidei</taxon>
        <taxon>Acestrorhamphidae</taxon>
        <taxon>Acestrorhamphinae</taxon>
        <taxon>Astyanax</taxon>
    </lineage>
</organism>
<evidence type="ECO:0000256" key="5">
    <source>
        <dbReference type="ARBA" id="ARBA00022692"/>
    </source>
</evidence>
<keyword evidence="4" id="KW-0808">Transferase</keyword>
<evidence type="ECO:0000256" key="9">
    <source>
        <dbReference type="ARBA" id="ARBA00023180"/>
    </source>
</evidence>
<dbReference type="AlphaFoldDB" id="W5LUB4"/>
<keyword evidence="3" id="KW-0328">Glycosyltransferase</keyword>
<dbReference type="Bgee" id="ENSAMXG00000026025">
    <property type="expression patterns" value="Expressed in pharyngeal gill"/>
</dbReference>
<keyword evidence="7 11" id="KW-1133">Transmembrane helix</keyword>
<evidence type="ECO:0000256" key="6">
    <source>
        <dbReference type="ARBA" id="ARBA00022968"/>
    </source>
</evidence>
<evidence type="ECO:0000256" key="7">
    <source>
        <dbReference type="ARBA" id="ARBA00022989"/>
    </source>
</evidence>
<dbReference type="PANTHER" id="PTHR19297">
    <property type="entry name" value="GLYCOSYLTRANSFERASE 14 FAMILY MEMBER"/>
    <property type="match status" value="1"/>
</dbReference>
<dbReference type="GO" id="GO:0003829">
    <property type="term" value="F:beta-1,3-galactosyl-O-glycosyl-glycoprotein beta-1,6-N-acetylglucosaminyltransferase activity"/>
    <property type="evidence" value="ECO:0007669"/>
    <property type="project" value="TreeGrafter"/>
</dbReference>
<dbReference type="Ensembl" id="ENSAMXT00000026751.2">
    <property type="protein sequence ID" value="ENSAMXP00000026730.2"/>
    <property type="gene ID" value="ENSAMXG00000026025.2"/>
</dbReference>
<evidence type="ECO:0000256" key="10">
    <source>
        <dbReference type="ARBA" id="ARBA00038150"/>
    </source>
</evidence>
<dbReference type="eggNOG" id="KOG0799">
    <property type="taxonomic scope" value="Eukaryota"/>
</dbReference>
<dbReference type="GeneTree" id="ENSGT00940000159331"/>
<evidence type="ECO:0000256" key="4">
    <source>
        <dbReference type="ARBA" id="ARBA00022679"/>
    </source>
</evidence>
<protein>
    <submittedName>
        <fullName evidence="12">Glucosaminyl (N-acetyl) transferase 1</fullName>
    </submittedName>
</protein>